<dbReference type="AlphaFoldDB" id="A0AAE2I773"/>
<protein>
    <submittedName>
        <fullName evidence="1">Uncharacterized protein</fullName>
    </submittedName>
</protein>
<dbReference type="EMBL" id="CP066817">
    <property type="protein sequence ID" value="QQM60552.1"/>
    <property type="molecule type" value="Genomic_DNA"/>
</dbReference>
<sequence>MSKGSSEFYKIMYHVHGYYLNRWSKYLLATDVNWFGDNMLKKGTEHKEVGIKKKIIGKKSSAVPDITGT</sequence>
<proteinExistence type="predicted"/>
<gene>
    <name evidence="1" type="ORF">JH395_12600</name>
</gene>
<accession>A0AAE2I773</accession>
<dbReference type="RefSeq" id="WP_016511718.1">
    <property type="nucleotide sequence ID" value="NZ_BLJR01000001.1"/>
</dbReference>
<organism evidence="1 2">
    <name type="scientific">Lactiplantibacillus plantarum</name>
    <name type="common">Lactobacillus plantarum</name>
    <dbReference type="NCBI Taxonomy" id="1590"/>
    <lineage>
        <taxon>Bacteria</taxon>
        <taxon>Bacillati</taxon>
        <taxon>Bacillota</taxon>
        <taxon>Bacilli</taxon>
        <taxon>Lactobacillales</taxon>
        <taxon>Lactobacillaceae</taxon>
        <taxon>Lactiplantibacillus</taxon>
    </lineage>
</organism>
<name>A0AAE2I773_LACPN</name>
<reference evidence="1 2" key="1">
    <citation type="submission" date="2020-12" db="EMBL/GenBank/DDBJ databases">
        <title>Whole genome sequencing of Lactobacillus plantarum PC518.</title>
        <authorList>
            <person name="Guo Q."/>
        </authorList>
    </citation>
    <scope>NUCLEOTIDE SEQUENCE [LARGE SCALE GENOMIC DNA]</scope>
    <source>
        <strain evidence="1 2">PC518</strain>
    </source>
</reference>
<evidence type="ECO:0000313" key="2">
    <source>
        <dbReference type="Proteomes" id="UP000595466"/>
    </source>
</evidence>
<evidence type="ECO:0000313" key="1">
    <source>
        <dbReference type="EMBL" id="QQM60552.1"/>
    </source>
</evidence>
<dbReference type="KEGG" id="lpb:SH83_02490"/>
<dbReference type="Proteomes" id="UP000595466">
    <property type="component" value="Chromosome"/>
</dbReference>
<dbReference type="GeneID" id="77217188"/>